<proteinExistence type="predicted"/>
<dbReference type="GO" id="GO:0005886">
    <property type="term" value="C:plasma membrane"/>
    <property type="evidence" value="ECO:0007669"/>
    <property type="project" value="TreeGrafter"/>
</dbReference>
<dbReference type="EMBL" id="CAEZUA010000095">
    <property type="protein sequence ID" value="CAB4596259.1"/>
    <property type="molecule type" value="Genomic_DNA"/>
</dbReference>
<dbReference type="PANTHER" id="PTHR24220">
    <property type="entry name" value="IMPORT ATP-BINDING PROTEIN"/>
    <property type="match status" value="1"/>
</dbReference>
<dbReference type="InterPro" id="IPR003959">
    <property type="entry name" value="ATPase_AAA_core"/>
</dbReference>
<dbReference type="InterPro" id="IPR027417">
    <property type="entry name" value="P-loop_NTPase"/>
</dbReference>
<evidence type="ECO:0000313" key="2">
    <source>
        <dbReference type="EMBL" id="CAB4596259.1"/>
    </source>
</evidence>
<dbReference type="GO" id="GO:0022857">
    <property type="term" value="F:transmembrane transporter activity"/>
    <property type="evidence" value="ECO:0007669"/>
    <property type="project" value="TreeGrafter"/>
</dbReference>
<dbReference type="Gene3D" id="3.40.50.300">
    <property type="entry name" value="P-loop containing nucleotide triphosphate hydrolases"/>
    <property type="match status" value="1"/>
</dbReference>
<dbReference type="GO" id="GO:0005524">
    <property type="term" value="F:ATP binding"/>
    <property type="evidence" value="ECO:0007669"/>
    <property type="project" value="InterPro"/>
</dbReference>
<gene>
    <name evidence="2" type="ORF">UFOPK1773_01111</name>
</gene>
<organism evidence="2">
    <name type="scientific">freshwater metagenome</name>
    <dbReference type="NCBI Taxonomy" id="449393"/>
    <lineage>
        <taxon>unclassified sequences</taxon>
        <taxon>metagenomes</taxon>
        <taxon>ecological metagenomes</taxon>
    </lineage>
</organism>
<sequence>MPGVSPKTHPRDLSEGQRLGLAMSVVLSANPSVLILDEPTRGLDYSAKSSLIAIIRSVAIGQNKLVILATHDVELVGEVATRTLFLSDGEIVADGPTVEVLLSSPAFAPQIAKIMSPVPWLSINDVLNGIEPTT</sequence>
<dbReference type="SUPFAM" id="SSF52540">
    <property type="entry name" value="P-loop containing nucleoside triphosphate hydrolases"/>
    <property type="match status" value="1"/>
</dbReference>
<feature type="domain" description="ATPase AAA-type core" evidence="1">
    <location>
        <begin position="10"/>
        <end position="76"/>
    </location>
</feature>
<accession>A0A6J6G8Z1</accession>
<dbReference type="GO" id="GO:0016887">
    <property type="term" value="F:ATP hydrolysis activity"/>
    <property type="evidence" value="ECO:0007669"/>
    <property type="project" value="InterPro"/>
</dbReference>
<dbReference type="PANTHER" id="PTHR24220:SF687">
    <property type="entry name" value="ABC TRANSPORTER ATP-BINDING PROTEIN SCO2324-RELATED"/>
    <property type="match status" value="1"/>
</dbReference>
<dbReference type="AlphaFoldDB" id="A0A6J6G8Z1"/>
<dbReference type="InterPro" id="IPR015854">
    <property type="entry name" value="ABC_transpr_LolD-like"/>
</dbReference>
<evidence type="ECO:0000259" key="1">
    <source>
        <dbReference type="Pfam" id="PF13304"/>
    </source>
</evidence>
<protein>
    <submittedName>
        <fullName evidence="2">Unannotated protein</fullName>
    </submittedName>
</protein>
<dbReference type="Pfam" id="PF13304">
    <property type="entry name" value="AAA_21"/>
    <property type="match status" value="1"/>
</dbReference>
<name>A0A6J6G8Z1_9ZZZZ</name>
<reference evidence="2" key="1">
    <citation type="submission" date="2020-05" db="EMBL/GenBank/DDBJ databases">
        <authorList>
            <person name="Chiriac C."/>
            <person name="Salcher M."/>
            <person name="Ghai R."/>
            <person name="Kavagutti S V."/>
        </authorList>
    </citation>
    <scope>NUCLEOTIDE SEQUENCE</scope>
</reference>